<keyword evidence="3" id="KW-1185">Reference proteome</keyword>
<gene>
    <name evidence="2" type="ORF">COLO4_35330</name>
</gene>
<protein>
    <submittedName>
        <fullName evidence="2">Uncharacterized protein</fullName>
    </submittedName>
</protein>
<feature type="region of interest" description="Disordered" evidence="1">
    <location>
        <begin position="136"/>
        <end position="156"/>
    </location>
</feature>
<proteinExistence type="predicted"/>
<dbReference type="EMBL" id="AWUE01022529">
    <property type="protein sequence ID" value="OMO57504.1"/>
    <property type="molecule type" value="Genomic_DNA"/>
</dbReference>
<accession>A0A1R3GHE7</accession>
<dbReference type="Proteomes" id="UP000187203">
    <property type="component" value="Unassembled WGS sequence"/>
</dbReference>
<evidence type="ECO:0000313" key="3">
    <source>
        <dbReference type="Proteomes" id="UP000187203"/>
    </source>
</evidence>
<comment type="caution">
    <text evidence="2">The sequence shown here is derived from an EMBL/GenBank/DDBJ whole genome shotgun (WGS) entry which is preliminary data.</text>
</comment>
<dbReference type="AlphaFoldDB" id="A0A1R3GHE7"/>
<sequence>MTTPSGTPLADCVQHHSRDPWIGALPEDIRRSGTGITSEITTRPTVVHKEKTLTLDIKSPTTPYIHPGIQFTLRGHSRHCRTANERLPQRPPPRRNTDMGQDTWGARAYQRIATFPSEPQSNEYGRLTIRSQVDEHLPWRPPPWRNNDLGQDTWEA</sequence>
<evidence type="ECO:0000256" key="1">
    <source>
        <dbReference type="SAM" id="MobiDB-lite"/>
    </source>
</evidence>
<name>A0A1R3GHE7_9ROSI</name>
<organism evidence="2 3">
    <name type="scientific">Corchorus olitorius</name>
    <dbReference type="NCBI Taxonomy" id="93759"/>
    <lineage>
        <taxon>Eukaryota</taxon>
        <taxon>Viridiplantae</taxon>
        <taxon>Streptophyta</taxon>
        <taxon>Embryophyta</taxon>
        <taxon>Tracheophyta</taxon>
        <taxon>Spermatophyta</taxon>
        <taxon>Magnoliopsida</taxon>
        <taxon>eudicotyledons</taxon>
        <taxon>Gunneridae</taxon>
        <taxon>Pentapetalae</taxon>
        <taxon>rosids</taxon>
        <taxon>malvids</taxon>
        <taxon>Malvales</taxon>
        <taxon>Malvaceae</taxon>
        <taxon>Grewioideae</taxon>
        <taxon>Apeibeae</taxon>
        <taxon>Corchorus</taxon>
    </lineage>
</organism>
<reference evidence="3" key="1">
    <citation type="submission" date="2013-09" db="EMBL/GenBank/DDBJ databases">
        <title>Corchorus olitorius genome sequencing.</title>
        <authorList>
            <person name="Alam M."/>
            <person name="Haque M.S."/>
            <person name="Islam M.S."/>
            <person name="Emdad E.M."/>
            <person name="Islam M.M."/>
            <person name="Ahmed B."/>
            <person name="Halim A."/>
            <person name="Hossen Q.M.M."/>
            <person name="Hossain M.Z."/>
            <person name="Ahmed R."/>
            <person name="Khan M.M."/>
            <person name="Islam R."/>
            <person name="Rashid M.M."/>
            <person name="Khan S.A."/>
            <person name="Rahman M.S."/>
            <person name="Alam M."/>
            <person name="Yahiya A.S."/>
            <person name="Khan M.S."/>
            <person name="Azam M.S."/>
            <person name="Haque T."/>
            <person name="Lashkar M.Z.H."/>
            <person name="Akhand A.I."/>
            <person name="Morshed G."/>
            <person name="Roy S."/>
            <person name="Uddin K.S."/>
            <person name="Rabeya T."/>
            <person name="Hossain A.S."/>
            <person name="Chowdhury A."/>
            <person name="Snigdha A.R."/>
            <person name="Mortoza M.S."/>
            <person name="Matin S.A."/>
            <person name="Hoque S.M.E."/>
            <person name="Islam M.K."/>
            <person name="Roy D.K."/>
            <person name="Haider R."/>
            <person name="Moosa M.M."/>
            <person name="Elias S.M."/>
            <person name="Hasan A.M."/>
            <person name="Jahan S."/>
            <person name="Shafiuddin M."/>
            <person name="Mahmood N."/>
            <person name="Shommy N.S."/>
        </authorList>
    </citation>
    <scope>NUCLEOTIDE SEQUENCE [LARGE SCALE GENOMIC DNA]</scope>
    <source>
        <strain evidence="3">cv. O-4</strain>
    </source>
</reference>
<evidence type="ECO:0000313" key="2">
    <source>
        <dbReference type="EMBL" id="OMO57504.1"/>
    </source>
</evidence>